<feature type="transmembrane region" description="Helical" evidence="2">
    <location>
        <begin position="230"/>
        <end position="251"/>
    </location>
</feature>
<dbReference type="AlphaFoldDB" id="A0A663DPD4"/>
<dbReference type="Proteomes" id="UP000472275">
    <property type="component" value="Chromosome 9"/>
</dbReference>
<evidence type="ECO:0000256" key="2">
    <source>
        <dbReference type="SAM" id="Phobius"/>
    </source>
</evidence>
<sequence>MEPEKGHRLRTAPRRAPECAAAGGAGRGGEGQGAATRDGWGGVGERAEAGFWGGRGGGGGLYACMLGGEFVCVCARVGGCMHVGVCTCMSGCVHACWGTYMHVGVHICMLACVHTCWGAYMHVGARTYMSGCVRICWGTYMHVGVRTCMLGCAFAWVCMLGCIYACWGAYMHVGMCICVGVHVGVCTCVLWCIHVCWGVCLHVCACWGVHACTLGCASTCSFARRGACMCVHVCMHVGVSVFVCLYVGGFLCVPHAGLGLCFCVHPCVCASVHACWGKCACLCEYVCAHWGQCTLWLAGCVAPPSTPRAEHAGACAAPLALTLALALSSRVPGTFLSPPRTAHAFSFSSCYCSLENFLSSWEGNFSFHGGVGVFLVLFFSCCCWSAIVFAAQDWGWPGSGTAFLWERGWAGRSGGAAKAVLDLQGPKSLADWGAKSP</sequence>
<evidence type="ECO:0000256" key="1">
    <source>
        <dbReference type="SAM" id="MobiDB-lite"/>
    </source>
</evidence>
<evidence type="ECO:0000313" key="4">
    <source>
        <dbReference type="Proteomes" id="UP000472275"/>
    </source>
</evidence>
<feature type="transmembrane region" description="Helical" evidence="2">
    <location>
        <begin position="367"/>
        <end position="391"/>
    </location>
</feature>
<dbReference type="InParanoid" id="A0A663DPD4"/>
<dbReference type="Ensembl" id="ENSACCT00020001773.1">
    <property type="protein sequence ID" value="ENSACCP00020001721.1"/>
    <property type="gene ID" value="ENSACCG00020001199.1"/>
</dbReference>
<keyword evidence="2" id="KW-1133">Transmembrane helix</keyword>
<feature type="region of interest" description="Disordered" evidence="1">
    <location>
        <begin position="1"/>
        <end position="39"/>
    </location>
</feature>
<name>A0A663DPD4_AQUCH</name>
<dbReference type="PANTHER" id="PTHR45134">
    <property type="entry name" value="OS08G0543275 PROTEIN"/>
    <property type="match status" value="1"/>
</dbReference>
<keyword evidence="2" id="KW-0472">Membrane</keyword>
<protein>
    <submittedName>
        <fullName evidence="3">Uncharacterized protein</fullName>
    </submittedName>
</protein>
<reference evidence="3" key="1">
    <citation type="submission" date="2025-08" db="UniProtKB">
        <authorList>
            <consortium name="Ensembl"/>
        </authorList>
    </citation>
    <scope>IDENTIFICATION</scope>
</reference>
<feature type="compositionally biased region" description="Gly residues" evidence="1">
    <location>
        <begin position="23"/>
        <end position="32"/>
    </location>
</feature>
<feature type="transmembrane region" description="Helical" evidence="2">
    <location>
        <begin position="182"/>
        <end position="209"/>
    </location>
</feature>
<accession>A0A663DPD4</accession>
<organism evidence="3 4">
    <name type="scientific">Aquila chrysaetos chrysaetos</name>
    <dbReference type="NCBI Taxonomy" id="223781"/>
    <lineage>
        <taxon>Eukaryota</taxon>
        <taxon>Metazoa</taxon>
        <taxon>Chordata</taxon>
        <taxon>Craniata</taxon>
        <taxon>Vertebrata</taxon>
        <taxon>Euteleostomi</taxon>
        <taxon>Archelosauria</taxon>
        <taxon>Archosauria</taxon>
        <taxon>Dinosauria</taxon>
        <taxon>Saurischia</taxon>
        <taxon>Theropoda</taxon>
        <taxon>Coelurosauria</taxon>
        <taxon>Aves</taxon>
        <taxon>Neognathae</taxon>
        <taxon>Neoaves</taxon>
        <taxon>Telluraves</taxon>
        <taxon>Accipitrimorphae</taxon>
        <taxon>Accipitriformes</taxon>
        <taxon>Accipitridae</taxon>
        <taxon>Accipitrinae</taxon>
        <taxon>Aquila</taxon>
    </lineage>
</organism>
<evidence type="ECO:0000313" key="3">
    <source>
        <dbReference type="Ensembl" id="ENSACCP00020001721.1"/>
    </source>
</evidence>
<keyword evidence="2" id="KW-0812">Transmembrane</keyword>
<feature type="transmembrane region" description="Helical" evidence="2">
    <location>
        <begin position="148"/>
        <end position="170"/>
    </location>
</feature>
<proteinExistence type="predicted"/>
<keyword evidence="4" id="KW-1185">Reference proteome</keyword>
<dbReference type="PANTHER" id="PTHR45134:SF22">
    <property type="entry name" value="G-PROTEIN COUPLED RECEPTORS FAMILY 1 PROFILE DOMAIN-CONTAINING PROTEIN"/>
    <property type="match status" value="1"/>
</dbReference>
<reference evidence="3" key="2">
    <citation type="submission" date="2025-09" db="UniProtKB">
        <authorList>
            <consortium name="Ensembl"/>
        </authorList>
    </citation>
    <scope>IDENTIFICATION</scope>
</reference>